<evidence type="ECO:0000256" key="1">
    <source>
        <dbReference type="SAM" id="Phobius"/>
    </source>
</evidence>
<dbReference type="RefSeq" id="XP_011777238.1">
    <property type="nucleotide sequence ID" value="XM_011778936.1"/>
</dbReference>
<reference evidence="3" key="1">
    <citation type="journal article" date="2010" name="PLoS Negl. Trop. Dis.">
        <title>The genome sequence of Trypanosoma brucei gambiense, causative agent of chronic human african trypanosomiasis.</title>
        <authorList>
            <person name="Jackson A.P."/>
            <person name="Sanders M."/>
            <person name="Berry A."/>
            <person name="McQuillan J."/>
            <person name="Aslett M.A."/>
            <person name="Quail M.A."/>
            <person name="Chukualim B."/>
            <person name="Capewell P."/>
            <person name="MacLeod A."/>
            <person name="Melville S.E."/>
            <person name="Gibson W."/>
            <person name="Barry J.D."/>
            <person name="Berriman M."/>
            <person name="Hertz-Fowler C."/>
        </authorList>
    </citation>
    <scope>NUCLEOTIDE SEQUENCE [LARGE SCALE GENOMIC DNA]</scope>
    <source>
        <strain evidence="3">MHOM/CI/86/DAL972</strain>
    </source>
</reference>
<dbReference type="GeneID" id="23865616"/>
<name>D0A130_TRYB9</name>
<feature type="transmembrane region" description="Helical" evidence="1">
    <location>
        <begin position="6"/>
        <end position="23"/>
    </location>
</feature>
<keyword evidence="1" id="KW-0812">Transmembrane</keyword>
<organism evidence="2 3">
    <name type="scientific">Trypanosoma brucei gambiense (strain MHOM/CI/86/DAL972)</name>
    <dbReference type="NCBI Taxonomy" id="679716"/>
    <lineage>
        <taxon>Eukaryota</taxon>
        <taxon>Discoba</taxon>
        <taxon>Euglenozoa</taxon>
        <taxon>Kinetoplastea</taxon>
        <taxon>Metakinetoplastina</taxon>
        <taxon>Trypanosomatida</taxon>
        <taxon>Trypanosomatidae</taxon>
        <taxon>Trypanosoma</taxon>
    </lineage>
</organism>
<keyword evidence="1" id="KW-0472">Membrane</keyword>
<feature type="transmembrane region" description="Helical" evidence="1">
    <location>
        <begin position="105"/>
        <end position="123"/>
    </location>
</feature>
<sequence>MYCIVIIIIIYNRGVIFCVFALPPPRLFCKGRRFSSFFFFANDFVSCKEKVSLPQTSRAGGLGYMATSSNYSMQMFFFFLWLCALASGCFLSRKHCCVYLYINKYIFMCCALFCLHMYVCAYAT</sequence>
<feature type="transmembrane region" description="Helical" evidence="1">
    <location>
        <begin position="75"/>
        <end position="93"/>
    </location>
</feature>
<protein>
    <submittedName>
        <fullName evidence="2">Uncharacterized protein</fullName>
    </submittedName>
</protein>
<dbReference type="KEGG" id="tbg:TbgDal_X530"/>
<evidence type="ECO:0000313" key="2">
    <source>
        <dbReference type="EMBL" id="CBH14972.1"/>
    </source>
</evidence>
<accession>D0A130</accession>
<gene>
    <name evidence="2" type="ORF">TbgDal_X530</name>
</gene>
<keyword evidence="1" id="KW-1133">Transmembrane helix</keyword>
<proteinExistence type="predicted"/>
<dbReference type="AlphaFoldDB" id="D0A130"/>
<evidence type="ECO:0000313" key="3">
    <source>
        <dbReference type="Proteomes" id="UP000002316"/>
    </source>
</evidence>
<dbReference type="EMBL" id="FN554973">
    <property type="protein sequence ID" value="CBH14972.1"/>
    <property type="molecule type" value="Genomic_DNA"/>
</dbReference>
<dbReference type="Proteomes" id="UP000002316">
    <property type="component" value="Chromosome 10"/>
</dbReference>